<evidence type="ECO:0000313" key="2">
    <source>
        <dbReference type="Proteomes" id="UP000594836"/>
    </source>
</evidence>
<dbReference type="EMBL" id="CP065713">
    <property type="protein sequence ID" value="QPT10152.1"/>
    <property type="molecule type" value="Genomic_DNA"/>
</dbReference>
<evidence type="ECO:0000313" key="1">
    <source>
        <dbReference type="EMBL" id="QPT10152.1"/>
    </source>
</evidence>
<proteinExistence type="predicted"/>
<accession>A0A7T3E600</accession>
<dbReference type="AlphaFoldDB" id="A0A7T3E600"/>
<dbReference type="Proteomes" id="UP000594836">
    <property type="component" value="Chromosome"/>
</dbReference>
<gene>
    <name evidence="1" type="ORF">I6G38_08045</name>
</gene>
<reference evidence="1 2" key="1">
    <citation type="submission" date="2020-12" db="EMBL/GenBank/DDBJ databases">
        <title>FDA dAtabase for Regulatory Grade micrObial Sequences (FDA-ARGOS): Supporting development and validation of Infectious Disease Dx tests.</title>
        <authorList>
            <person name="Sproer C."/>
            <person name="Gronow S."/>
            <person name="Severitt S."/>
            <person name="Schroder I."/>
            <person name="Tallon L."/>
            <person name="Sadzewicz L."/>
            <person name="Zhao X."/>
            <person name="Boylan J."/>
            <person name="Ott S."/>
            <person name="Bowen H."/>
            <person name="Vavikolanu K."/>
            <person name="Mehta A."/>
            <person name="Aluvathingal J."/>
            <person name="Nadendla S."/>
            <person name="Lowell S."/>
            <person name="Myers T."/>
            <person name="Yan Y."/>
            <person name="Sichtig H."/>
        </authorList>
    </citation>
    <scope>NUCLEOTIDE SEQUENCE [LARGE SCALE GENOMIC DNA]</scope>
    <source>
        <strain evidence="1 2">FDAARGOS_881</strain>
    </source>
</reference>
<name>A0A7T3E600_SPHPI</name>
<protein>
    <submittedName>
        <fullName evidence="1">Transposase</fullName>
    </submittedName>
</protein>
<sequence>MINKTDRNDARGIAQMMRTGWFQPVHVKTTESHELRFLLVARKLLLKQQYEIEGCIRGSLKVFGLKIGVVTKRMFEERVCELID</sequence>
<organism evidence="1 2">
    <name type="scientific">Sphingomonas paucimobilis</name>
    <name type="common">Pseudomonas paucimobilis</name>
    <dbReference type="NCBI Taxonomy" id="13689"/>
    <lineage>
        <taxon>Bacteria</taxon>
        <taxon>Pseudomonadati</taxon>
        <taxon>Pseudomonadota</taxon>
        <taxon>Alphaproteobacteria</taxon>
        <taxon>Sphingomonadales</taxon>
        <taxon>Sphingomonadaceae</taxon>
        <taxon>Sphingomonas</taxon>
    </lineage>
</organism>